<dbReference type="Gene3D" id="3.30.70.270">
    <property type="match status" value="1"/>
</dbReference>
<dbReference type="Gene3D" id="3.40.1170.60">
    <property type="match status" value="1"/>
</dbReference>
<evidence type="ECO:0000256" key="3">
    <source>
        <dbReference type="ARBA" id="ARBA00023199"/>
    </source>
</evidence>
<dbReference type="InterPro" id="IPR025188">
    <property type="entry name" value="DUF4113"/>
</dbReference>
<comment type="similarity">
    <text evidence="1">Belongs to the DNA polymerase type-Y family.</text>
</comment>
<dbReference type="InterPro" id="IPR043502">
    <property type="entry name" value="DNA/RNA_pol_sf"/>
</dbReference>
<dbReference type="Proteomes" id="UP001203338">
    <property type="component" value="Unassembled WGS sequence"/>
</dbReference>
<dbReference type="CDD" id="cd01700">
    <property type="entry name" value="PolY_Pol_V_umuC"/>
    <property type="match status" value="1"/>
</dbReference>
<comment type="caution">
    <text evidence="7">The sequence shown here is derived from an EMBL/GenBank/DDBJ whole genome shotgun (WGS) entry which is preliminary data.</text>
</comment>
<accession>A0ABT0PBQ1</accession>
<evidence type="ECO:0000256" key="5">
    <source>
        <dbReference type="ARBA" id="ARBA00023236"/>
    </source>
</evidence>
<dbReference type="Pfam" id="PF00817">
    <property type="entry name" value="IMS"/>
    <property type="match status" value="1"/>
</dbReference>
<dbReference type="InterPro" id="IPR043128">
    <property type="entry name" value="Rev_trsase/Diguanyl_cyclase"/>
</dbReference>
<dbReference type="RefSeq" id="WP_249697649.1">
    <property type="nucleotide sequence ID" value="NZ_JAMFLX010000002.1"/>
</dbReference>
<keyword evidence="4" id="KW-0234">DNA repair</keyword>
<evidence type="ECO:0000313" key="7">
    <source>
        <dbReference type="EMBL" id="MCL6268819.1"/>
    </source>
</evidence>
<dbReference type="InterPro" id="IPR017961">
    <property type="entry name" value="DNA_pol_Y-fam_little_finger"/>
</dbReference>
<dbReference type="PANTHER" id="PTHR11076:SF34">
    <property type="entry name" value="PROTEIN UMUC"/>
    <property type="match status" value="1"/>
</dbReference>
<name>A0ABT0PBQ1_9GAMM</name>
<dbReference type="Gene3D" id="1.10.150.20">
    <property type="entry name" value="5' to 3' exonuclease, C-terminal subdomain"/>
    <property type="match status" value="1"/>
</dbReference>
<keyword evidence="2" id="KW-0227">DNA damage</keyword>
<dbReference type="EMBL" id="JAMFLX010000002">
    <property type="protein sequence ID" value="MCL6268819.1"/>
    <property type="molecule type" value="Genomic_DNA"/>
</dbReference>
<protein>
    <submittedName>
        <fullName evidence="7">Y-family DNA polymerase</fullName>
    </submittedName>
</protein>
<dbReference type="SUPFAM" id="SSF56672">
    <property type="entry name" value="DNA/RNA polymerases"/>
    <property type="match status" value="1"/>
</dbReference>
<proteinExistence type="inferred from homology"/>
<evidence type="ECO:0000256" key="1">
    <source>
        <dbReference type="ARBA" id="ARBA00010945"/>
    </source>
</evidence>
<keyword evidence="8" id="KW-1185">Reference proteome</keyword>
<dbReference type="Pfam" id="PF13438">
    <property type="entry name" value="DUF4113"/>
    <property type="match status" value="1"/>
</dbReference>
<sequence>MSQTPPAIIAHCDANCFYCSCHRVFEPELRGQPLGVLSNNDGCIIARTPELKAMNIAMATPFFKVKGLFNSRKIYIRSSNYPLYGDMSDRFMTVLGSFTPDVEVYSIDEAFLRFDGFSIADWAEHGKLIQQRVGQWTGLPIGVGLSTTKVLAKLANYAAKRYPATGGVVDLTSVARQKKLMEITPVGEVWGIGRRLRLRLEEKGIRCALDLANQEPSRIRKQFSIAEERLVKELRGESCLPWEEGSVGNKHTIMCSRSFGEPVRSKKEVQAAVATYASRACEKMRLQNKKASQAMLFIRTNPFEEKSEQYYGNLILSLPQASDSTQAWLKKVREGVNRIFREGYAYRKAGFVFLNISDCSINQGDLFESGQSSTGSMKVMDQINQRFGREVLKPAVSGFTPARWHMKQQHLCSRYTTCWNEIPVVQCR</sequence>
<feature type="domain" description="UmuC" evidence="6">
    <location>
        <begin position="9"/>
        <end position="193"/>
    </location>
</feature>
<dbReference type="InterPro" id="IPR001126">
    <property type="entry name" value="UmuC"/>
</dbReference>
<dbReference type="PROSITE" id="PS50173">
    <property type="entry name" value="UMUC"/>
    <property type="match status" value="1"/>
</dbReference>
<dbReference type="Pfam" id="PF11799">
    <property type="entry name" value="IMS_C"/>
    <property type="match status" value="1"/>
</dbReference>
<reference evidence="7 8" key="1">
    <citation type="submission" date="2022-05" db="EMBL/GenBank/DDBJ databases">
        <authorList>
            <person name="Park J.-S."/>
        </authorList>
    </citation>
    <scope>NUCLEOTIDE SEQUENCE [LARGE SCALE GENOMIC DNA]</scope>
    <source>
        <strain evidence="7 8">2012CJ34-2</strain>
    </source>
</reference>
<keyword evidence="3" id="KW-0741">SOS mutagenesis</keyword>
<dbReference type="PANTHER" id="PTHR11076">
    <property type="entry name" value="DNA REPAIR POLYMERASE UMUC / TRANSFERASE FAMILY MEMBER"/>
    <property type="match status" value="1"/>
</dbReference>
<evidence type="ECO:0000256" key="4">
    <source>
        <dbReference type="ARBA" id="ARBA00023204"/>
    </source>
</evidence>
<keyword evidence="5" id="KW-0742">SOS response</keyword>
<evidence type="ECO:0000313" key="8">
    <source>
        <dbReference type="Proteomes" id="UP001203338"/>
    </source>
</evidence>
<evidence type="ECO:0000256" key="2">
    <source>
        <dbReference type="ARBA" id="ARBA00022763"/>
    </source>
</evidence>
<dbReference type="InterPro" id="IPR050116">
    <property type="entry name" value="DNA_polymerase-Y"/>
</dbReference>
<evidence type="ECO:0000259" key="6">
    <source>
        <dbReference type="PROSITE" id="PS50173"/>
    </source>
</evidence>
<gene>
    <name evidence="7" type="ORF">M3P05_02495</name>
</gene>
<organism evidence="7 8">
    <name type="scientific">Parendozoicomonas callyspongiae</name>
    <dbReference type="NCBI Taxonomy" id="2942213"/>
    <lineage>
        <taxon>Bacteria</taxon>
        <taxon>Pseudomonadati</taxon>
        <taxon>Pseudomonadota</taxon>
        <taxon>Gammaproteobacteria</taxon>
        <taxon>Oceanospirillales</taxon>
        <taxon>Endozoicomonadaceae</taxon>
        <taxon>Parendozoicomonas</taxon>
    </lineage>
</organism>